<keyword evidence="3" id="KW-1185">Reference proteome</keyword>
<organism evidence="2 3">
    <name type="scientific">Chryseobacterium hagamense</name>
    <dbReference type="NCBI Taxonomy" id="395935"/>
    <lineage>
        <taxon>Bacteria</taxon>
        <taxon>Pseudomonadati</taxon>
        <taxon>Bacteroidota</taxon>
        <taxon>Flavobacteriia</taxon>
        <taxon>Flavobacteriales</taxon>
        <taxon>Weeksellaceae</taxon>
        <taxon>Chryseobacterium group</taxon>
        <taxon>Chryseobacterium</taxon>
    </lineage>
</organism>
<evidence type="ECO:0000313" key="2">
    <source>
        <dbReference type="EMBL" id="GEN76698.1"/>
    </source>
</evidence>
<gene>
    <name evidence="2" type="ORF">CHA01nite_24380</name>
</gene>
<sequence>MKKPLLLFAFSALALISCKDDDIQAYEMDMMKGDWKISKKEVISGKDDKTALSTEVPTGCSVSDNLEFRTDYYTSFTTYGGTGTNCQVASKLEGTYTYNSETKDLVVTYKNNSAVSYRIVVLTSSEMRIKQMSGNIDQNGDTIVDAEYITYKR</sequence>
<dbReference type="RefSeq" id="WP_146941739.1">
    <property type="nucleotide sequence ID" value="NZ_BJYJ01000013.1"/>
</dbReference>
<name>A0A511YNC4_9FLAO</name>
<accession>A0A511YNC4</accession>
<evidence type="ECO:0000313" key="3">
    <source>
        <dbReference type="Proteomes" id="UP000321863"/>
    </source>
</evidence>
<dbReference type="Pfam" id="PF13648">
    <property type="entry name" value="Lipocalin_4"/>
    <property type="match status" value="1"/>
</dbReference>
<dbReference type="EMBL" id="BJYJ01000013">
    <property type="protein sequence ID" value="GEN76698.1"/>
    <property type="molecule type" value="Genomic_DNA"/>
</dbReference>
<evidence type="ECO:0000259" key="1">
    <source>
        <dbReference type="Pfam" id="PF13648"/>
    </source>
</evidence>
<dbReference type="AlphaFoldDB" id="A0A511YNC4"/>
<protein>
    <recommendedName>
        <fullName evidence="1">Lipocalin-like domain-containing protein</fullName>
    </recommendedName>
</protein>
<feature type="domain" description="Lipocalin-like" evidence="1">
    <location>
        <begin position="31"/>
        <end position="129"/>
    </location>
</feature>
<dbReference type="OrthoDB" id="1272282at2"/>
<comment type="caution">
    <text evidence="2">The sequence shown here is derived from an EMBL/GenBank/DDBJ whole genome shotgun (WGS) entry which is preliminary data.</text>
</comment>
<proteinExistence type="predicted"/>
<dbReference type="InterPro" id="IPR024311">
    <property type="entry name" value="Lipocalin-like"/>
</dbReference>
<dbReference type="PROSITE" id="PS51257">
    <property type="entry name" value="PROKAR_LIPOPROTEIN"/>
    <property type="match status" value="1"/>
</dbReference>
<reference evidence="2 3" key="1">
    <citation type="submission" date="2019-07" db="EMBL/GenBank/DDBJ databases">
        <title>Whole genome shotgun sequence of Chryseobacterium hagamense NBRC 105253.</title>
        <authorList>
            <person name="Hosoyama A."/>
            <person name="Uohara A."/>
            <person name="Ohji S."/>
            <person name="Ichikawa N."/>
        </authorList>
    </citation>
    <scope>NUCLEOTIDE SEQUENCE [LARGE SCALE GENOMIC DNA]</scope>
    <source>
        <strain evidence="2 3">NBRC 105253</strain>
    </source>
</reference>
<dbReference type="Proteomes" id="UP000321863">
    <property type="component" value="Unassembled WGS sequence"/>
</dbReference>